<dbReference type="SMART" id="SM00749">
    <property type="entry name" value="BON"/>
    <property type="match status" value="3"/>
</dbReference>
<dbReference type="RefSeq" id="WP_404634089.1">
    <property type="nucleotide sequence ID" value="NZ_JADIKM010000003.1"/>
</dbReference>
<dbReference type="Gene3D" id="3.30.1340.30">
    <property type="match status" value="3"/>
</dbReference>
<dbReference type="EMBL" id="JADIKM010000003">
    <property type="protein sequence ID" value="MFK2905029.1"/>
    <property type="molecule type" value="Genomic_DNA"/>
</dbReference>
<evidence type="ECO:0000313" key="4">
    <source>
        <dbReference type="Proteomes" id="UP001620460"/>
    </source>
</evidence>
<dbReference type="InterPro" id="IPR051686">
    <property type="entry name" value="Lipoprotein_DolP"/>
</dbReference>
<evidence type="ECO:0000256" key="1">
    <source>
        <dbReference type="ARBA" id="ARBA00022729"/>
    </source>
</evidence>
<proteinExistence type="predicted"/>
<organism evidence="3 4">
    <name type="scientific">Dyella ginsengisoli</name>
    <dbReference type="NCBI Taxonomy" id="363848"/>
    <lineage>
        <taxon>Bacteria</taxon>
        <taxon>Pseudomonadati</taxon>
        <taxon>Pseudomonadota</taxon>
        <taxon>Gammaproteobacteria</taxon>
        <taxon>Lysobacterales</taxon>
        <taxon>Rhodanobacteraceae</taxon>
        <taxon>Dyella</taxon>
    </lineage>
</organism>
<dbReference type="PANTHER" id="PTHR34606:SF4">
    <property type="entry name" value="OUTER MEMBRANE LIPOPROTEIN DOLP"/>
    <property type="match status" value="1"/>
</dbReference>
<gene>
    <name evidence="3" type="ORF">ISP17_13790</name>
</gene>
<feature type="domain" description="BON" evidence="2">
    <location>
        <begin position="78"/>
        <end position="146"/>
    </location>
</feature>
<sequence>MSNDRQLQQDVIAELGWDAAVNASRIGVEAKNGIITLSGHVESYAQKWAAERAAQRVGGVKGVAVEMDVVLPGSSQRTDADIASAARNALEWNVLVPRDAVAVMVEDGHITLSGDVEWAYVRSAAESSVRGLQGVKDVSNLIRIRPQIKPSDVKTKIEAALQRRAHLDARSISVDVDKGTVTLAGTVDSLAERVTVENAVWNAPGVQKVVDNLIVAR</sequence>
<feature type="domain" description="BON" evidence="2">
    <location>
        <begin position="149"/>
        <end position="217"/>
    </location>
</feature>
<protein>
    <submittedName>
        <fullName evidence="3">BON domain-containing protein</fullName>
    </submittedName>
</protein>
<evidence type="ECO:0000313" key="3">
    <source>
        <dbReference type="EMBL" id="MFK2905029.1"/>
    </source>
</evidence>
<dbReference type="Proteomes" id="UP001620460">
    <property type="component" value="Unassembled WGS sequence"/>
</dbReference>
<reference evidence="3 4" key="1">
    <citation type="submission" date="2020-10" db="EMBL/GenBank/DDBJ databases">
        <title>Phylogeny of dyella-like bacteria.</title>
        <authorList>
            <person name="Fu J."/>
        </authorList>
    </citation>
    <scope>NUCLEOTIDE SEQUENCE [LARGE SCALE GENOMIC DNA]</scope>
    <source>
        <strain evidence="3 4">Gsoil3046</strain>
    </source>
</reference>
<accession>A0ABW8JV52</accession>
<keyword evidence="4" id="KW-1185">Reference proteome</keyword>
<dbReference type="InterPro" id="IPR014004">
    <property type="entry name" value="Transpt-assoc_nodulatn_dom_bac"/>
</dbReference>
<dbReference type="Pfam" id="PF04972">
    <property type="entry name" value="BON"/>
    <property type="match status" value="3"/>
</dbReference>
<dbReference type="InterPro" id="IPR007055">
    <property type="entry name" value="BON_dom"/>
</dbReference>
<feature type="domain" description="BON" evidence="2">
    <location>
        <begin position="3"/>
        <end position="71"/>
    </location>
</feature>
<keyword evidence="1" id="KW-0732">Signal</keyword>
<dbReference type="PANTHER" id="PTHR34606">
    <property type="entry name" value="BON DOMAIN-CONTAINING PROTEIN"/>
    <property type="match status" value="1"/>
</dbReference>
<name>A0ABW8JV52_9GAMM</name>
<comment type="caution">
    <text evidence="3">The sequence shown here is derived from an EMBL/GenBank/DDBJ whole genome shotgun (WGS) entry which is preliminary data.</text>
</comment>
<dbReference type="PROSITE" id="PS50914">
    <property type="entry name" value="BON"/>
    <property type="match status" value="3"/>
</dbReference>
<evidence type="ECO:0000259" key="2">
    <source>
        <dbReference type="PROSITE" id="PS50914"/>
    </source>
</evidence>